<evidence type="ECO:0000256" key="2">
    <source>
        <dbReference type="SAM" id="SignalP"/>
    </source>
</evidence>
<keyword evidence="4" id="KW-1185">Reference proteome</keyword>
<accession>A0A6A5WKA3</accession>
<evidence type="ECO:0000313" key="4">
    <source>
        <dbReference type="Proteomes" id="UP000799779"/>
    </source>
</evidence>
<proteinExistence type="predicted"/>
<organism evidence="3 4">
    <name type="scientific">Amniculicola lignicola CBS 123094</name>
    <dbReference type="NCBI Taxonomy" id="1392246"/>
    <lineage>
        <taxon>Eukaryota</taxon>
        <taxon>Fungi</taxon>
        <taxon>Dikarya</taxon>
        <taxon>Ascomycota</taxon>
        <taxon>Pezizomycotina</taxon>
        <taxon>Dothideomycetes</taxon>
        <taxon>Pleosporomycetidae</taxon>
        <taxon>Pleosporales</taxon>
        <taxon>Amniculicolaceae</taxon>
        <taxon>Amniculicola</taxon>
    </lineage>
</organism>
<evidence type="ECO:0000313" key="3">
    <source>
        <dbReference type="EMBL" id="KAF1998116.1"/>
    </source>
</evidence>
<evidence type="ECO:0008006" key="5">
    <source>
        <dbReference type="Google" id="ProtNLM"/>
    </source>
</evidence>
<dbReference type="Proteomes" id="UP000799779">
    <property type="component" value="Unassembled WGS sequence"/>
</dbReference>
<dbReference type="EMBL" id="ML977606">
    <property type="protein sequence ID" value="KAF1998116.1"/>
    <property type="molecule type" value="Genomic_DNA"/>
</dbReference>
<feature type="region of interest" description="Disordered" evidence="1">
    <location>
        <begin position="147"/>
        <end position="212"/>
    </location>
</feature>
<feature type="signal peptide" evidence="2">
    <location>
        <begin position="1"/>
        <end position="19"/>
    </location>
</feature>
<feature type="compositionally biased region" description="Low complexity" evidence="1">
    <location>
        <begin position="147"/>
        <end position="168"/>
    </location>
</feature>
<name>A0A6A5WKA3_9PLEO</name>
<evidence type="ECO:0000256" key="1">
    <source>
        <dbReference type="SAM" id="MobiDB-lite"/>
    </source>
</evidence>
<feature type="compositionally biased region" description="Basic and acidic residues" evidence="1">
    <location>
        <begin position="169"/>
        <end position="180"/>
    </location>
</feature>
<dbReference type="AlphaFoldDB" id="A0A6A5WKA3"/>
<reference evidence="3" key="1">
    <citation type="journal article" date="2020" name="Stud. Mycol.">
        <title>101 Dothideomycetes genomes: a test case for predicting lifestyles and emergence of pathogens.</title>
        <authorList>
            <person name="Haridas S."/>
            <person name="Albert R."/>
            <person name="Binder M."/>
            <person name="Bloem J."/>
            <person name="Labutti K."/>
            <person name="Salamov A."/>
            <person name="Andreopoulos B."/>
            <person name="Baker S."/>
            <person name="Barry K."/>
            <person name="Bills G."/>
            <person name="Bluhm B."/>
            <person name="Cannon C."/>
            <person name="Castanera R."/>
            <person name="Culley D."/>
            <person name="Daum C."/>
            <person name="Ezra D."/>
            <person name="Gonzalez J."/>
            <person name="Henrissat B."/>
            <person name="Kuo A."/>
            <person name="Liang C."/>
            <person name="Lipzen A."/>
            <person name="Lutzoni F."/>
            <person name="Magnuson J."/>
            <person name="Mondo S."/>
            <person name="Nolan M."/>
            <person name="Ohm R."/>
            <person name="Pangilinan J."/>
            <person name="Park H.-J."/>
            <person name="Ramirez L."/>
            <person name="Alfaro M."/>
            <person name="Sun H."/>
            <person name="Tritt A."/>
            <person name="Yoshinaga Y."/>
            <person name="Zwiers L.-H."/>
            <person name="Turgeon B."/>
            <person name="Goodwin S."/>
            <person name="Spatafora J."/>
            <person name="Crous P."/>
            <person name="Grigoriev I."/>
        </authorList>
    </citation>
    <scope>NUCLEOTIDE SEQUENCE</scope>
    <source>
        <strain evidence="3">CBS 123094</strain>
    </source>
</reference>
<gene>
    <name evidence="3" type="ORF">P154DRAFT_546977</name>
</gene>
<dbReference type="OrthoDB" id="3791842at2759"/>
<feature type="chain" id="PRO_5025671000" description="Extracellular membrane protein CFEM domain-containing protein" evidence="2">
    <location>
        <begin position="20"/>
        <end position="231"/>
    </location>
</feature>
<keyword evidence="2" id="KW-0732">Signal</keyword>
<protein>
    <recommendedName>
        <fullName evidence="5">Extracellular membrane protein CFEM domain-containing protein</fullName>
    </recommendedName>
</protein>
<feature type="compositionally biased region" description="Low complexity" evidence="1">
    <location>
        <begin position="182"/>
        <end position="209"/>
    </location>
</feature>
<sequence>MYMFVALSVLAALPCLTIATPDPIITPIALLQPRQNVDPSVLGWVSSSGASVFSDLRSCDFPATLSRSGSFAQCCQVSSACNLWTTCSVGMLFAESTSVACDQGYCNTGVVVATTGAKSGESYLGCWATSLGKEPFTLVQDIGSAPIATPTPSSSSEKASGSGSQTDPSHSHDHPSEHVHVHTSGSATESETPTGSSTGAAASSSTGSAVKSNPQPLTGFFGLIAAVLAVL</sequence>